<proteinExistence type="predicted"/>
<sequence>MYPELILDDGLICACEDVLDDADSDDLALYSDESPWSDLTHDPERSSPSCAVPAVPEISQVVPGCSVFARLRGGRLKRLPLADERFDDILGAQGVPLVYKPLAVDAFAHVLGQRQPLVLRRPAAFGLRTFVSGLATRIDVDFHPRKDPFLLFNHLNLSEWSGHGLHGYYVLDLDFGSLRGSDLRVELFNYVHAECTYFLHHYGLDLELPSMSEVAGDADLLLRVLQMRIDETPKPLPVYIFIRQFDHPLYTFPNSFEKLKSFLKGLEYIAWCGHIGGLLLYSCIRVAVTCPSDPVIWDVTDRSRQICHAGYPAPLPLVSLPN</sequence>
<organism evidence="1 2">
    <name type="scientific">Roridomyces roridus</name>
    <dbReference type="NCBI Taxonomy" id="1738132"/>
    <lineage>
        <taxon>Eukaryota</taxon>
        <taxon>Fungi</taxon>
        <taxon>Dikarya</taxon>
        <taxon>Basidiomycota</taxon>
        <taxon>Agaricomycotina</taxon>
        <taxon>Agaricomycetes</taxon>
        <taxon>Agaricomycetidae</taxon>
        <taxon>Agaricales</taxon>
        <taxon>Marasmiineae</taxon>
        <taxon>Mycenaceae</taxon>
        <taxon>Roridomyces</taxon>
    </lineage>
</organism>
<accession>A0AAD7FU22</accession>
<keyword evidence="2" id="KW-1185">Reference proteome</keyword>
<dbReference type="EMBL" id="JARKIF010000005">
    <property type="protein sequence ID" value="KAJ7639048.1"/>
    <property type="molecule type" value="Genomic_DNA"/>
</dbReference>
<reference evidence="1" key="1">
    <citation type="submission" date="2023-03" db="EMBL/GenBank/DDBJ databases">
        <title>Massive genome expansion in bonnet fungi (Mycena s.s.) driven by repeated elements and novel gene families across ecological guilds.</title>
        <authorList>
            <consortium name="Lawrence Berkeley National Laboratory"/>
            <person name="Harder C.B."/>
            <person name="Miyauchi S."/>
            <person name="Viragh M."/>
            <person name="Kuo A."/>
            <person name="Thoen E."/>
            <person name="Andreopoulos B."/>
            <person name="Lu D."/>
            <person name="Skrede I."/>
            <person name="Drula E."/>
            <person name="Henrissat B."/>
            <person name="Morin E."/>
            <person name="Kohler A."/>
            <person name="Barry K."/>
            <person name="LaButti K."/>
            <person name="Morin E."/>
            <person name="Salamov A."/>
            <person name="Lipzen A."/>
            <person name="Mereny Z."/>
            <person name="Hegedus B."/>
            <person name="Baldrian P."/>
            <person name="Stursova M."/>
            <person name="Weitz H."/>
            <person name="Taylor A."/>
            <person name="Grigoriev I.V."/>
            <person name="Nagy L.G."/>
            <person name="Martin F."/>
            <person name="Kauserud H."/>
        </authorList>
    </citation>
    <scope>NUCLEOTIDE SEQUENCE</scope>
    <source>
        <strain evidence="1">9284</strain>
    </source>
</reference>
<comment type="caution">
    <text evidence="1">The sequence shown here is derived from an EMBL/GenBank/DDBJ whole genome shotgun (WGS) entry which is preliminary data.</text>
</comment>
<dbReference type="AlphaFoldDB" id="A0AAD7FU22"/>
<dbReference type="Proteomes" id="UP001221142">
    <property type="component" value="Unassembled WGS sequence"/>
</dbReference>
<evidence type="ECO:0000313" key="2">
    <source>
        <dbReference type="Proteomes" id="UP001221142"/>
    </source>
</evidence>
<protein>
    <submittedName>
        <fullName evidence="1">Uncharacterized protein</fullName>
    </submittedName>
</protein>
<name>A0AAD7FU22_9AGAR</name>
<gene>
    <name evidence="1" type="ORF">FB45DRAFT_419052</name>
</gene>
<evidence type="ECO:0000313" key="1">
    <source>
        <dbReference type="EMBL" id="KAJ7639048.1"/>
    </source>
</evidence>